<keyword evidence="1" id="KW-0378">Hydrolase</keyword>
<dbReference type="GO" id="GO:0016787">
    <property type="term" value="F:hydrolase activity"/>
    <property type="evidence" value="ECO:0007669"/>
    <property type="project" value="UniProtKB-KW"/>
</dbReference>
<dbReference type="Pfam" id="PF07910">
    <property type="entry name" value="Peptidase_C78"/>
    <property type="match status" value="1"/>
</dbReference>
<organism evidence="4 5">
    <name type="scientific">Podospora didyma</name>
    <dbReference type="NCBI Taxonomy" id="330526"/>
    <lineage>
        <taxon>Eukaryota</taxon>
        <taxon>Fungi</taxon>
        <taxon>Dikarya</taxon>
        <taxon>Ascomycota</taxon>
        <taxon>Pezizomycotina</taxon>
        <taxon>Sordariomycetes</taxon>
        <taxon>Sordariomycetidae</taxon>
        <taxon>Sordariales</taxon>
        <taxon>Podosporaceae</taxon>
        <taxon>Podospora</taxon>
    </lineage>
</organism>
<dbReference type="InterPro" id="IPR012462">
    <property type="entry name" value="UFSP1/2_DUB_cat"/>
</dbReference>
<evidence type="ECO:0000313" key="4">
    <source>
        <dbReference type="EMBL" id="KAK3378175.1"/>
    </source>
</evidence>
<keyword evidence="5" id="KW-1185">Reference proteome</keyword>
<feature type="region of interest" description="Disordered" evidence="2">
    <location>
        <begin position="111"/>
        <end position="152"/>
    </location>
</feature>
<feature type="region of interest" description="Disordered" evidence="2">
    <location>
        <begin position="169"/>
        <end position="191"/>
    </location>
</feature>
<comment type="caution">
    <text evidence="4">The sequence shown here is derived from an EMBL/GenBank/DDBJ whole genome shotgun (WGS) entry which is preliminary data.</text>
</comment>
<sequence length="496" mass="55408">MADSAIDDNNDKTYIPCPFCGWSDKKGGEYDMLVHMESMHAEEGESPFIPGGASGSIKADDEDSQFVECPVERCGATMLPEQMDDHLDLHAQDPDNNSGNEIVHAPNYEALPPAASFSSPSSPSGPSRARRASGRHQSHHAERDTEKSTGQAKAVSAWKLLLRMPGSSSKSSLLQRKKTKSEDDTVGSTVNGITRLGRAQLGRYYNEDRMPSSLEAHLRRGVYVKTEGLIPVLAQILEQCPTTKCAYLCHPSVQHFSKLKGEGGFCGYRNIQMLCSYITAAKFAGYRQMDRKIPTIFQIQDFIEAAWDQGINPRGRIETGGIKNSRKYIGTPEVLVMFRLLQIPCDAQAFKDKEPGRAESLLMDEIEKYFQSGVEDPAQRVRRTNLPPIYFQHSGTTSQAPADLDVEELTVAVCVGHSLTIVGFERLKSGHKNLLIFDPEYHDSSKVTRYIGRKDFEISYPDAALMRYRRGHKYLGRFREFEMIRLKEPDIGFPAA</sequence>
<evidence type="ECO:0000256" key="2">
    <source>
        <dbReference type="SAM" id="MobiDB-lite"/>
    </source>
</evidence>
<feature type="domain" description="UFSP1/2/DUB catalytic" evidence="3">
    <location>
        <begin position="245"/>
        <end position="484"/>
    </location>
</feature>
<evidence type="ECO:0000256" key="1">
    <source>
        <dbReference type="ARBA" id="ARBA00022801"/>
    </source>
</evidence>
<dbReference type="Gene3D" id="3.90.70.130">
    <property type="match status" value="1"/>
</dbReference>
<reference evidence="4" key="2">
    <citation type="submission" date="2023-06" db="EMBL/GenBank/DDBJ databases">
        <authorList>
            <consortium name="Lawrence Berkeley National Laboratory"/>
            <person name="Haridas S."/>
            <person name="Hensen N."/>
            <person name="Bonometti L."/>
            <person name="Westerberg I."/>
            <person name="Brannstrom I.O."/>
            <person name="Guillou S."/>
            <person name="Cros-Aarteil S."/>
            <person name="Calhoun S."/>
            <person name="Kuo A."/>
            <person name="Mondo S."/>
            <person name="Pangilinan J."/>
            <person name="Riley R."/>
            <person name="LaButti K."/>
            <person name="Andreopoulos B."/>
            <person name="Lipzen A."/>
            <person name="Chen C."/>
            <person name="Yanf M."/>
            <person name="Daum C."/>
            <person name="Ng V."/>
            <person name="Clum A."/>
            <person name="Steindorff A."/>
            <person name="Ohm R."/>
            <person name="Martin F."/>
            <person name="Silar P."/>
            <person name="Natvig D."/>
            <person name="Lalanne C."/>
            <person name="Gautier V."/>
            <person name="Ament-velasquez S.L."/>
            <person name="Kruys A."/>
            <person name="Hutchinson M.I."/>
            <person name="Powell A.J."/>
            <person name="Barry K."/>
            <person name="Miller A.N."/>
            <person name="Grigoriev I.V."/>
            <person name="Debuchy R."/>
            <person name="Gladieux P."/>
            <person name="Thoren M.H."/>
            <person name="Johannesson H."/>
        </authorList>
    </citation>
    <scope>NUCLEOTIDE SEQUENCE</scope>
    <source>
        <strain evidence="4">CBS 232.78</strain>
    </source>
</reference>
<accession>A0AAE0KKZ8</accession>
<name>A0AAE0KKZ8_9PEZI</name>
<reference evidence="4" key="1">
    <citation type="journal article" date="2023" name="Mol. Phylogenet. Evol.">
        <title>Genome-scale phylogeny and comparative genomics of the fungal order Sordariales.</title>
        <authorList>
            <person name="Hensen N."/>
            <person name="Bonometti L."/>
            <person name="Westerberg I."/>
            <person name="Brannstrom I.O."/>
            <person name="Guillou S."/>
            <person name="Cros-Aarteil S."/>
            <person name="Calhoun S."/>
            <person name="Haridas S."/>
            <person name="Kuo A."/>
            <person name="Mondo S."/>
            <person name="Pangilinan J."/>
            <person name="Riley R."/>
            <person name="LaButti K."/>
            <person name="Andreopoulos B."/>
            <person name="Lipzen A."/>
            <person name="Chen C."/>
            <person name="Yan M."/>
            <person name="Daum C."/>
            <person name="Ng V."/>
            <person name="Clum A."/>
            <person name="Steindorff A."/>
            <person name="Ohm R.A."/>
            <person name="Martin F."/>
            <person name="Silar P."/>
            <person name="Natvig D.O."/>
            <person name="Lalanne C."/>
            <person name="Gautier V."/>
            <person name="Ament-Velasquez S.L."/>
            <person name="Kruys A."/>
            <person name="Hutchinson M.I."/>
            <person name="Powell A.J."/>
            <person name="Barry K."/>
            <person name="Miller A.N."/>
            <person name="Grigoriev I.V."/>
            <person name="Debuchy R."/>
            <person name="Gladieux P."/>
            <person name="Hiltunen Thoren M."/>
            <person name="Johannesson H."/>
        </authorList>
    </citation>
    <scope>NUCLEOTIDE SEQUENCE</scope>
    <source>
        <strain evidence="4">CBS 232.78</strain>
    </source>
</reference>
<feature type="compositionally biased region" description="Basic residues" evidence="2">
    <location>
        <begin position="128"/>
        <end position="138"/>
    </location>
</feature>
<evidence type="ECO:0000259" key="3">
    <source>
        <dbReference type="Pfam" id="PF07910"/>
    </source>
</evidence>
<feature type="compositionally biased region" description="Low complexity" evidence="2">
    <location>
        <begin position="112"/>
        <end position="127"/>
    </location>
</feature>
<gene>
    <name evidence="4" type="ORF">B0H63DRAFT_238849</name>
</gene>
<evidence type="ECO:0000313" key="5">
    <source>
        <dbReference type="Proteomes" id="UP001285441"/>
    </source>
</evidence>
<dbReference type="AlphaFoldDB" id="A0AAE0KKZ8"/>
<dbReference type="EMBL" id="JAULSW010000006">
    <property type="protein sequence ID" value="KAK3378175.1"/>
    <property type="molecule type" value="Genomic_DNA"/>
</dbReference>
<protein>
    <submittedName>
        <fullName evidence="4">Peptidase family C78-domain-containing protein</fullName>
    </submittedName>
</protein>
<proteinExistence type="predicted"/>
<dbReference type="Proteomes" id="UP001285441">
    <property type="component" value="Unassembled WGS sequence"/>
</dbReference>